<dbReference type="KEGG" id="dea:FPZ08_02500"/>
<name>A0A5B8LPU9_9HYPH</name>
<dbReference type="OrthoDB" id="8296556at2"/>
<dbReference type="EMBL" id="CP042304">
    <property type="protein sequence ID" value="QDZ09715.1"/>
    <property type="molecule type" value="Genomic_DNA"/>
</dbReference>
<feature type="domain" description="DUF6894" evidence="1">
    <location>
        <begin position="3"/>
        <end position="69"/>
    </location>
</feature>
<evidence type="ECO:0000313" key="3">
    <source>
        <dbReference type="Proteomes" id="UP000315364"/>
    </source>
</evidence>
<dbReference type="Proteomes" id="UP000315364">
    <property type="component" value="Chromosome"/>
</dbReference>
<dbReference type="AlphaFoldDB" id="A0A5B8LPU9"/>
<evidence type="ECO:0000313" key="2">
    <source>
        <dbReference type="EMBL" id="QDZ09715.1"/>
    </source>
</evidence>
<sequence>MPRFYFHYRTDDELIRDTDGSELPDLEAAEHNAAALAKAIVERAASTGGDTRIPRSIEITDAAGEELLYLVFWAGPKVGSDGEEIPEMPPTTVH</sequence>
<gene>
    <name evidence="2" type="ORF">FPZ08_02500</name>
</gene>
<organism evidence="2 3">
    <name type="scientific">Devosia ginsengisoli</name>
    <dbReference type="NCBI Taxonomy" id="400770"/>
    <lineage>
        <taxon>Bacteria</taxon>
        <taxon>Pseudomonadati</taxon>
        <taxon>Pseudomonadota</taxon>
        <taxon>Alphaproteobacteria</taxon>
        <taxon>Hyphomicrobiales</taxon>
        <taxon>Devosiaceae</taxon>
        <taxon>Devosia</taxon>
    </lineage>
</organism>
<dbReference type="RefSeq" id="WP_146288524.1">
    <property type="nucleotide sequence ID" value="NZ_CP042304.1"/>
</dbReference>
<accession>A0A5B8LPU9</accession>
<dbReference type="InterPro" id="IPR054189">
    <property type="entry name" value="DUF6894"/>
</dbReference>
<evidence type="ECO:0000259" key="1">
    <source>
        <dbReference type="Pfam" id="PF21834"/>
    </source>
</evidence>
<keyword evidence="3" id="KW-1185">Reference proteome</keyword>
<protein>
    <recommendedName>
        <fullName evidence="1">DUF6894 domain-containing protein</fullName>
    </recommendedName>
</protein>
<reference evidence="2 3" key="1">
    <citation type="submission" date="2019-07" db="EMBL/GenBank/DDBJ databases">
        <title>Full genome sequence of Devosia sp. Gsoil 520.</title>
        <authorList>
            <person name="Im W.-T."/>
        </authorList>
    </citation>
    <scope>NUCLEOTIDE SEQUENCE [LARGE SCALE GENOMIC DNA]</scope>
    <source>
        <strain evidence="2 3">Gsoil 520</strain>
    </source>
</reference>
<dbReference type="Pfam" id="PF21834">
    <property type="entry name" value="DUF6894"/>
    <property type="match status" value="1"/>
</dbReference>
<proteinExistence type="predicted"/>